<dbReference type="Gene3D" id="3.20.20.100">
    <property type="entry name" value="NADP-dependent oxidoreductase domain"/>
    <property type="match status" value="1"/>
</dbReference>
<organism evidence="2 3">
    <name type="scientific">Neiella marina</name>
    <dbReference type="NCBI Taxonomy" id="508461"/>
    <lineage>
        <taxon>Bacteria</taxon>
        <taxon>Pseudomonadati</taxon>
        <taxon>Pseudomonadota</taxon>
        <taxon>Gammaproteobacteria</taxon>
        <taxon>Alteromonadales</taxon>
        <taxon>Echinimonadaceae</taxon>
        <taxon>Neiella</taxon>
    </lineage>
</organism>
<dbReference type="CDD" id="cd19092">
    <property type="entry name" value="AKR_BsYcsN_EcYdhF-like"/>
    <property type="match status" value="1"/>
</dbReference>
<dbReference type="InterPro" id="IPR050523">
    <property type="entry name" value="AKR_Detox_Biosynth"/>
</dbReference>
<gene>
    <name evidence="2" type="ORF">GCM10011369_16230</name>
</gene>
<dbReference type="RefSeq" id="WP_087505394.1">
    <property type="nucleotide sequence ID" value="NZ_BMDX01000006.1"/>
</dbReference>
<protein>
    <submittedName>
        <fullName evidence="2">Aldo/keto reductase</fullName>
    </submittedName>
</protein>
<dbReference type="PANTHER" id="PTHR43364:SF1">
    <property type="entry name" value="OXIDOREDUCTASE YDHF"/>
    <property type="match status" value="1"/>
</dbReference>
<dbReference type="Proteomes" id="UP000619743">
    <property type="component" value="Unassembled WGS sequence"/>
</dbReference>
<evidence type="ECO:0000313" key="3">
    <source>
        <dbReference type="Proteomes" id="UP000619743"/>
    </source>
</evidence>
<dbReference type="OrthoDB" id="9768793at2"/>
<evidence type="ECO:0000259" key="1">
    <source>
        <dbReference type="Pfam" id="PF00248"/>
    </source>
</evidence>
<dbReference type="InterPro" id="IPR036812">
    <property type="entry name" value="NAD(P)_OxRdtase_dom_sf"/>
</dbReference>
<proteinExistence type="predicted"/>
<sequence length="323" mass="36558">MIRLPLDKYFPDVSRLSYGCMGLGGEWHGEDINDNDVRLAHQVVDTLLDVGINHIDHADIYRTGKAEKVFGRVLAERPELREKLILQSKCGIRFGDEQGPNRYDFSEQWIIQSVDNILQRLQTEYLDTLMLHRPDPLMATEEVVRAFEQLSSQGKVRYFGVSNMSGQQMEFLQRHLPEPLIANQLEMSLTNLGWVEDGILVANPEGSNINFPSGTIEYCQTHGIQLQAWGSMSQGLFSGRNLDGQPDHIHQTAAKVAHYAGLYQVSREAIVLAFLTRHPAQIQPVIGTVNSDRIRACADVERVTLSREHWYDLLFAARGKHVP</sequence>
<dbReference type="SUPFAM" id="SSF51430">
    <property type="entry name" value="NAD(P)-linked oxidoreductase"/>
    <property type="match status" value="1"/>
</dbReference>
<dbReference type="EMBL" id="BMDX01000006">
    <property type="protein sequence ID" value="GGA75131.1"/>
    <property type="molecule type" value="Genomic_DNA"/>
</dbReference>
<feature type="domain" description="NADP-dependent oxidoreductase" evidence="1">
    <location>
        <begin position="15"/>
        <end position="310"/>
    </location>
</feature>
<dbReference type="AlphaFoldDB" id="A0A8J2XNR2"/>
<reference evidence="3" key="1">
    <citation type="journal article" date="2019" name="Int. J. Syst. Evol. Microbiol.">
        <title>The Global Catalogue of Microorganisms (GCM) 10K type strain sequencing project: providing services to taxonomists for standard genome sequencing and annotation.</title>
        <authorList>
            <consortium name="The Broad Institute Genomics Platform"/>
            <consortium name="The Broad Institute Genome Sequencing Center for Infectious Disease"/>
            <person name="Wu L."/>
            <person name="Ma J."/>
        </authorList>
    </citation>
    <scope>NUCLEOTIDE SEQUENCE [LARGE SCALE GENOMIC DNA]</scope>
    <source>
        <strain evidence="3">CGMCC 1.10130</strain>
    </source>
</reference>
<name>A0A8J2XNR2_9GAMM</name>
<accession>A0A8J2XNR2</accession>
<dbReference type="GO" id="GO:0005829">
    <property type="term" value="C:cytosol"/>
    <property type="evidence" value="ECO:0007669"/>
    <property type="project" value="TreeGrafter"/>
</dbReference>
<dbReference type="InterPro" id="IPR023210">
    <property type="entry name" value="NADP_OxRdtase_dom"/>
</dbReference>
<evidence type="ECO:0000313" key="2">
    <source>
        <dbReference type="EMBL" id="GGA75131.1"/>
    </source>
</evidence>
<dbReference type="Pfam" id="PF00248">
    <property type="entry name" value="Aldo_ket_red"/>
    <property type="match status" value="1"/>
</dbReference>
<dbReference type="PANTHER" id="PTHR43364">
    <property type="entry name" value="NADH-SPECIFIC METHYLGLYOXAL REDUCTASE-RELATED"/>
    <property type="match status" value="1"/>
</dbReference>
<keyword evidence="3" id="KW-1185">Reference proteome</keyword>
<comment type="caution">
    <text evidence="2">The sequence shown here is derived from an EMBL/GenBank/DDBJ whole genome shotgun (WGS) entry which is preliminary data.</text>
</comment>